<dbReference type="PRINTS" id="PR00109">
    <property type="entry name" value="TYRKINASE"/>
</dbReference>
<dbReference type="InterPro" id="IPR050198">
    <property type="entry name" value="Non-receptor_tyrosine_kinases"/>
</dbReference>
<evidence type="ECO:0000256" key="13">
    <source>
        <dbReference type="ARBA" id="ARBA00061333"/>
    </source>
</evidence>
<organism evidence="20 21">
    <name type="scientific">Caenorhabditis auriculariae</name>
    <dbReference type="NCBI Taxonomy" id="2777116"/>
    <lineage>
        <taxon>Eukaryota</taxon>
        <taxon>Metazoa</taxon>
        <taxon>Ecdysozoa</taxon>
        <taxon>Nematoda</taxon>
        <taxon>Chromadorea</taxon>
        <taxon>Rhabditida</taxon>
        <taxon>Rhabditina</taxon>
        <taxon>Rhabditomorpha</taxon>
        <taxon>Rhabditoidea</taxon>
        <taxon>Rhabditidae</taxon>
        <taxon>Peloderinae</taxon>
        <taxon>Caenorhabditis</taxon>
    </lineage>
</organism>
<dbReference type="SUPFAM" id="SSF55550">
    <property type="entry name" value="SH2 domain"/>
    <property type="match status" value="1"/>
</dbReference>
<keyword evidence="7 16" id="KW-0418">Kinase</keyword>
<keyword evidence="9 14" id="KW-0727">SH2 domain</keyword>
<dbReference type="OrthoDB" id="546826at2759"/>
<keyword evidence="11 16" id="KW-0829">Tyrosine-protein kinase</keyword>
<dbReference type="InterPro" id="IPR008266">
    <property type="entry name" value="Tyr_kinase_AS"/>
</dbReference>
<dbReference type="CDD" id="cd00192">
    <property type="entry name" value="PTKc"/>
    <property type="match status" value="1"/>
</dbReference>
<evidence type="ECO:0000256" key="3">
    <source>
        <dbReference type="ARBA" id="ARBA00022475"/>
    </source>
</evidence>
<evidence type="ECO:0000256" key="16">
    <source>
        <dbReference type="RuleBase" id="RU362096"/>
    </source>
</evidence>
<feature type="domain" description="Protein kinase" evidence="19">
    <location>
        <begin position="176"/>
        <end position="436"/>
    </location>
</feature>
<feature type="region of interest" description="Disordered" evidence="17">
    <location>
        <begin position="1"/>
        <end position="54"/>
    </location>
</feature>
<feature type="domain" description="SH2" evidence="18">
    <location>
        <begin position="71"/>
        <end position="168"/>
    </location>
</feature>
<dbReference type="Gene3D" id="3.30.200.20">
    <property type="entry name" value="Phosphorylase Kinase, domain 1"/>
    <property type="match status" value="1"/>
</dbReference>
<evidence type="ECO:0000256" key="17">
    <source>
        <dbReference type="SAM" id="MobiDB-lite"/>
    </source>
</evidence>
<dbReference type="GO" id="GO:0005524">
    <property type="term" value="F:ATP binding"/>
    <property type="evidence" value="ECO:0007669"/>
    <property type="project" value="UniProtKB-UniRule"/>
</dbReference>
<dbReference type="EMBL" id="CAJGYM010000028">
    <property type="protein sequence ID" value="CAD6192592.1"/>
    <property type="molecule type" value="Genomic_DNA"/>
</dbReference>
<evidence type="ECO:0000256" key="12">
    <source>
        <dbReference type="ARBA" id="ARBA00051245"/>
    </source>
</evidence>
<comment type="similarity">
    <text evidence="13">Belongs to the protein kinase superfamily. Tyr protein kinase family. Fes/fps subfamily.</text>
</comment>
<evidence type="ECO:0000256" key="8">
    <source>
        <dbReference type="ARBA" id="ARBA00022840"/>
    </source>
</evidence>
<dbReference type="EC" id="2.7.10.2" evidence="16"/>
<comment type="subcellular location">
    <subcellularLocation>
        <location evidence="1">Cell membrane</location>
        <topology evidence="1">Peripheral membrane protein</topology>
    </subcellularLocation>
    <subcellularLocation>
        <location evidence="2">Cytoplasm</location>
    </subcellularLocation>
</comment>
<dbReference type="PROSITE" id="PS50011">
    <property type="entry name" value="PROTEIN_KINASE_DOM"/>
    <property type="match status" value="1"/>
</dbReference>
<keyword evidence="6 15" id="KW-0547">Nucleotide-binding</keyword>
<evidence type="ECO:0000259" key="18">
    <source>
        <dbReference type="PROSITE" id="PS50001"/>
    </source>
</evidence>
<proteinExistence type="inferred from homology"/>
<evidence type="ECO:0000256" key="2">
    <source>
        <dbReference type="ARBA" id="ARBA00004496"/>
    </source>
</evidence>
<dbReference type="InterPro" id="IPR036860">
    <property type="entry name" value="SH2_dom_sf"/>
</dbReference>
<keyword evidence="21" id="KW-1185">Reference proteome</keyword>
<dbReference type="GO" id="GO:0005737">
    <property type="term" value="C:cytoplasm"/>
    <property type="evidence" value="ECO:0007669"/>
    <property type="project" value="UniProtKB-SubCell"/>
</dbReference>
<dbReference type="CDD" id="cd10361">
    <property type="entry name" value="SH2_Fps_family"/>
    <property type="match status" value="1"/>
</dbReference>
<dbReference type="Proteomes" id="UP000835052">
    <property type="component" value="Unassembled WGS sequence"/>
</dbReference>
<evidence type="ECO:0000259" key="19">
    <source>
        <dbReference type="PROSITE" id="PS50011"/>
    </source>
</evidence>
<evidence type="ECO:0000256" key="11">
    <source>
        <dbReference type="ARBA" id="ARBA00023137"/>
    </source>
</evidence>
<keyword evidence="5 16" id="KW-0808">Transferase</keyword>
<evidence type="ECO:0000256" key="6">
    <source>
        <dbReference type="ARBA" id="ARBA00022741"/>
    </source>
</evidence>
<comment type="caution">
    <text evidence="20">The sequence shown here is derived from an EMBL/GenBank/DDBJ whole genome shotgun (WGS) entry which is preliminary data.</text>
</comment>
<dbReference type="PROSITE" id="PS00107">
    <property type="entry name" value="PROTEIN_KINASE_ATP"/>
    <property type="match status" value="1"/>
</dbReference>
<feature type="binding site" evidence="15">
    <location>
        <position position="208"/>
    </location>
    <ligand>
        <name>ATP</name>
        <dbReference type="ChEBI" id="CHEBI:30616"/>
    </ligand>
</feature>
<dbReference type="InterPro" id="IPR017441">
    <property type="entry name" value="Protein_kinase_ATP_BS"/>
</dbReference>
<evidence type="ECO:0000256" key="7">
    <source>
        <dbReference type="ARBA" id="ARBA00022777"/>
    </source>
</evidence>
<dbReference type="GO" id="GO:0004715">
    <property type="term" value="F:non-membrane spanning protein tyrosine kinase activity"/>
    <property type="evidence" value="ECO:0007669"/>
    <property type="project" value="UniProtKB-EC"/>
</dbReference>
<protein>
    <recommendedName>
        <fullName evidence="16">Tyrosine-protein kinase</fullName>
        <ecNumber evidence="16">2.7.10.2</ecNumber>
    </recommendedName>
</protein>
<evidence type="ECO:0000256" key="1">
    <source>
        <dbReference type="ARBA" id="ARBA00004202"/>
    </source>
</evidence>
<evidence type="ECO:0000256" key="14">
    <source>
        <dbReference type="PROSITE-ProRule" id="PRU00191"/>
    </source>
</evidence>
<dbReference type="AlphaFoldDB" id="A0A8S1HBT9"/>
<dbReference type="SMART" id="SM00219">
    <property type="entry name" value="TyrKc"/>
    <property type="match status" value="1"/>
</dbReference>
<evidence type="ECO:0000256" key="4">
    <source>
        <dbReference type="ARBA" id="ARBA00022490"/>
    </source>
</evidence>
<evidence type="ECO:0000256" key="9">
    <source>
        <dbReference type="ARBA" id="ARBA00022999"/>
    </source>
</evidence>
<dbReference type="InterPro" id="IPR020635">
    <property type="entry name" value="Tyr_kinase_cat_dom"/>
</dbReference>
<gene>
    <name evidence="20" type="ORF">CAUJ_LOCUS8511</name>
</gene>
<dbReference type="FunFam" id="3.30.200.20:FF:000194">
    <property type="entry name" value="protein-tyrosine kinase 2-beta isoform X1"/>
    <property type="match status" value="1"/>
</dbReference>
<dbReference type="Gene3D" id="1.10.510.10">
    <property type="entry name" value="Transferase(Phosphotransferase) domain 1"/>
    <property type="match status" value="1"/>
</dbReference>
<evidence type="ECO:0000256" key="15">
    <source>
        <dbReference type="PROSITE-ProRule" id="PRU10141"/>
    </source>
</evidence>
<dbReference type="Pfam" id="PF00017">
    <property type="entry name" value="SH2"/>
    <property type="match status" value="1"/>
</dbReference>
<dbReference type="SMART" id="SM00252">
    <property type="entry name" value="SH2"/>
    <property type="match status" value="1"/>
</dbReference>
<dbReference type="SUPFAM" id="SSF56112">
    <property type="entry name" value="Protein kinase-like (PK-like)"/>
    <property type="match status" value="1"/>
</dbReference>
<dbReference type="PROSITE" id="PS50001">
    <property type="entry name" value="SH2"/>
    <property type="match status" value="1"/>
</dbReference>
<evidence type="ECO:0000313" key="21">
    <source>
        <dbReference type="Proteomes" id="UP000835052"/>
    </source>
</evidence>
<dbReference type="PROSITE" id="PS00109">
    <property type="entry name" value="PROTEIN_KINASE_TYR"/>
    <property type="match status" value="1"/>
</dbReference>
<keyword evidence="4" id="KW-0963">Cytoplasm</keyword>
<dbReference type="InterPro" id="IPR000980">
    <property type="entry name" value="SH2"/>
</dbReference>
<reference evidence="20" key="1">
    <citation type="submission" date="2020-10" db="EMBL/GenBank/DDBJ databases">
        <authorList>
            <person name="Kikuchi T."/>
        </authorList>
    </citation>
    <scope>NUCLEOTIDE SEQUENCE</scope>
    <source>
        <strain evidence="20">NKZ352</strain>
    </source>
</reference>
<sequence length="459" mass="52424">MDKSEDKKRKKNSNRNFVADKSEENVRRKKGSTTKMIVAEKSSEDGKKPKQRAQDPQLLNFVSKYLMQHSWYHGLMPREEIEELLQVEGNYLVRRTTEKGVPLFCLSVRHEDQVRHFPLQYENAMWNLRNLLTKRHPDLVDLLNELVNEKFELPPSMAVLGKAIPRPDYYFLHDNITLDRKLGSGAFGEVWKGKLKLMGYADVDVAVKRMKGNVTKKVIAEFMHEAKLMRQLTHKNIVSVFGVAPQEEPLMIVLELAANGTIKSYCKVNPNCPISQLVSFATDSVRGMSYLSSKKVIHRDLAARNLLLGSMNEVKISDFGLSVAGKTEVTIEKMKLPIKWLAPETLESGRFTTKTDVWSFGVTLWEIFSRCTQDPFPGLTNALARELIKTQTPPMQPPPETPPLISQMMNECFRKSPEERPFFPVMLKRLSPEEDVTEYDVGQSPPVPCTYPNAVYQVH</sequence>
<dbReference type="Pfam" id="PF07714">
    <property type="entry name" value="PK_Tyr_Ser-Thr"/>
    <property type="match status" value="1"/>
</dbReference>
<dbReference type="PANTHER" id="PTHR24418">
    <property type="entry name" value="TYROSINE-PROTEIN KINASE"/>
    <property type="match status" value="1"/>
</dbReference>
<dbReference type="FunFam" id="1.10.510.10:FF:001408">
    <property type="entry name" value="Tyrosine-protein kinase"/>
    <property type="match status" value="1"/>
</dbReference>
<dbReference type="InterPro" id="IPR000719">
    <property type="entry name" value="Prot_kinase_dom"/>
</dbReference>
<name>A0A8S1HBT9_9PELO</name>
<accession>A0A8S1HBT9</accession>
<evidence type="ECO:0000313" key="20">
    <source>
        <dbReference type="EMBL" id="CAD6192592.1"/>
    </source>
</evidence>
<dbReference type="InterPro" id="IPR035849">
    <property type="entry name" value="Fes/Fps/Fer_SH2"/>
</dbReference>
<dbReference type="InterPro" id="IPR011009">
    <property type="entry name" value="Kinase-like_dom_sf"/>
</dbReference>
<keyword evidence="3" id="KW-1003">Cell membrane</keyword>
<dbReference type="Gene3D" id="3.30.505.10">
    <property type="entry name" value="SH2 domain"/>
    <property type="match status" value="1"/>
</dbReference>
<evidence type="ECO:0000256" key="5">
    <source>
        <dbReference type="ARBA" id="ARBA00022679"/>
    </source>
</evidence>
<keyword evidence="10" id="KW-0472">Membrane</keyword>
<comment type="catalytic activity">
    <reaction evidence="12 16">
        <text>L-tyrosyl-[protein] + ATP = O-phospho-L-tyrosyl-[protein] + ADP + H(+)</text>
        <dbReference type="Rhea" id="RHEA:10596"/>
        <dbReference type="Rhea" id="RHEA-COMP:10136"/>
        <dbReference type="Rhea" id="RHEA-COMP:20101"/>
        <dbReference type="ChEBI" id="CHEBI:15378"/>
        <dbReference type="ChEBI" id="CHEBI:30616"/>
        <dbReference type="ChEBI" id="CHEBI:46858"/>
        <dbReference type="ChEBI" id="CHEBI:61978"/>
        <dbReference type="ChEBI" id="CHEBI:456216"/>
        <dbReference type="EC" id="2.7.10.2"/>
    </reaction>
</comment>
<dbReference type="GO" id="GO:0005886">
    <property type="term" value="C:plasma membrane"/>
    <property type="evidence" value="ECO:0007669"/>
    <property type="project" value="UniProtKB-SubCell"/>
</dbReference>
<keyword evidence="8 15" id="KW-0067">ATP-binding</keyword>
<dbReference type="InterPro" id="IPR001245">
    <property type="entry name" value="Ser-Thr/Tyr_kinase_cat_dom"/>
</dbReference>
<evidence type="ECO:0000256" key="10">
    <source>
        <dbReference type="ARBA" id="ARBA00023136"/>
    </source>
</evidence>